<reference evidence="1" key="1">
    <citation type="submission" date="2020-06" db="EMBL/GenBank/DDBJ databases">
        <title>WGS assembly of Ceratodon purpureus strain R40.</title>
        <authorList>
            <person name="Carey S.B."/>
            <person name="Jenkins J."/>
            <person name="Shu S."/>
            <person name="Lovell J.T."/>
            <person name="Sreedasyam A."/>
            <person name="Maumus F."/>
            <person name="Tiley G.P."/>
            <person name="Fernandez-Pozo N."/>
            <person name="Barry K."/>
            <person name="Chen C."/>
            <person name="Wang M."/>
            <person name="Lipzen A."/>
            <person name="Daum C."/>
            <person name="Saski C.A."/>
            <person name="Payton A.C."/>
            <person name="Mcbreen J.C."/>
            <person name="Conrad R.E."/>
            <person name="Kollar L.M."/>
            <person name="Olsson S."/>
            <person name="Huttunen S."/>
            <person name="Landis J.B."/>
            <person name="Wickett N.J."/>
            <person name="Johnson M.G."/>
            <person name="Rensing S.A."/>
            <person name="Grimwood J."/>
            <person name="Schmutz J."/>
            <person name="Mcdaniel S.F."/>
        </authorList>
    </citation>
    <scope>NUCLEOTIDE SEQUENCE</scope>
    <source>
        <strain evidence="1">R40</strain>
    </source>
</reference>
<evidence type="ECO:0000313" key="1">
    <source>
        <dbReference type="EMBL" id="KAG0593567.1"/>
    </source>
</evidence>
<accession>A0A8T0JCL1</accession>
<sequence length="66" mass="7683">MCFVRRSCWPGEVSSMHFLTMVVRLVNRGQVSYKIKVEQECSAEAWYCLLFLGNLWLCQASITIYS</sequence>
<proteinExistence type="predicted"/>
<evidence type="ECO:0000313" key="2">
    <source>
        <dbReference type="Proteomes" id="UP000822688"/>
    </source>
</evidence>
<dbReference type="Proteomes" id="UP000822688">
    <property type="component" value="Chromosome 1"/>
</dbReference>
<protein>
    <submittedName>
        <fullName evidence="1">Uncharacterized protein</fullName>
    </submittedName>
</protein>
<comment type="caution">
    <text evidence="1">The sequence shown here is derived from an EMBL/GenBank/DDBJ whole genome shotgun (WGS) entry which is preliminary data.</text>
</comment>
<organism evidence="1 2">
    <name type="scientific">Ceratodon purpureus</name>
    <name type="common">Fire moss</name>
    <name type="synonym">Dicranum purpureum</name>
    <dbReference type="NCBI Taxonomy" id="3225"/>
    <lineage>
        <taxon>Eukaryota</taxon>
        <taxon>Viridiplantae</taxon>
        <taxon>Streptophyta</taxon>
        <taxon>Embryophyta</taxon>
        <taxon>Bryophyta</taxon>
        <taxon>Bryophytina</taxon>
        <taxon>Bryopsida</taxon>
        <taxon>Dicranidae</taxon>
        <taxon>Pseudoditrichales</taxon>
        <taxon>Ditrichaceae</taxon>
        <taxon>Ceratodon</taxon>
    </lineage>
</organism>
<dbReference type="AlphaFoldDB" id="A0A8T0JCL1"/>
<name>A0A8T0JCL1_CERPU</name>
<keyword evidence="2" id="KW-1185">Reference proteome</keyword>
<gene>
    <name evidence="1" type="ORF">KC19_1G339400</name>
</gene>
<dbReference type="EMBL" id="CM026421">
    <property type="protein sequence ID" value="KAG0593567.1"/>
    <property type="molecule type" value="Genomic_DNA"/>
</dbReference>